<dbReference type="Proteomes" id="UP001145114">
    <property type="component" value="Unassembled WGS sequence"/>
</dbReference>
<accession>A0ACC1HYJ8</accession>
<evidence type="ECO:0000313" key="2">
    <source>
        <dbReference type="Proteomes" id="UP001145114"/>
    </source>
</evidence>
<sequence>MGKTSKNKRQSNVGLESEVEVDPSHLAPIAQPLADKRLSKKLLKTVKKATKQKHIKRGVKEVVKGLRKGDKGLVVLAGNTSPIDVISHIPVLCEDNKVPYCFVASRDELGKASSTKRPTSCIMIVPGGKTGKESQDEYKENYSECHEVIQDLNNKAALSGFAVQAFRRLLSDTPGGPVQQPLFPFGSQRPPRIRYFRPIAWSLAFCGTAFVCAAYASKESKEKQVSDQKRRLWQGLLDLPEDLRARAEQVLRGYGPNDELERTRRRDERKKAIQRIMAWPSWVPDEAKKVCIIAVDKWYSVPASQRLVYCIVGANLLVFGLWQVPRAVPFMSRHFLHDPRSGKSYTLFTSMFSHNELLHLGFNMVALLSFSKAVGPLMGAEQFTAFYLSSGVLASLTSHLGAGVLRSTILPSLGASGAIYALLGATMMYYPHSKVSLIFLPFFPISIGHAFPALMLFDVMGILLRWQQFDHVVSCQ</sequence>
<proteinExistence type="predicted"/>
<reference evidence="1" key="1">
    <citation type="submission" date="2022-06" db="EMBL/GenBank/DDBJ databases">
        <title>Phylogenomic reconstructions and comparative analyses of Kickxellomycotina fungi.</title>
        <authorList>
            <person name="Reynolds N.K."/>
            <person name="Stajich J.E."/>
            <person name="Barry K."/>
            <person name="Grigoriev I.V."/>
            <person name="Crous P."/>
            <person name="Smith M.E."/>
        </authorList>
    </citation>
    <scope>NUCLEOTIDE SEQUENCE</scope>
    <source>
        <strain evidence="1">RSA 2271</strain>
    </source>
</reference>
<comment type="caution">
    <text evidence="1">The sequence shown here is derived from an EMBL/GenBank/DDBJ whole genome shotgun (WGS) entry which is preliminary data.</text>
</comment>
<gene>
    <name evidence="1" type="ORF">EV182_000006</name>
</gene>
<protein>
    <submittedName>
        <fullName evidence="1">Uncharacterized protein</fullName>
    </submittedName>
</protein>
<evidence type="ECO:0000313" key="1">
    <source>
        <dbReference type="EMBL" id="KAJ1680425.1"/>
    </source>
</evidence>
<keyword evidence="2" id="KW-1185">Reference proteome</keyword>
<organism evidence="1 2">
    <name type="scientific">Spiromyces aspiralis</name>
    <dbReference type="NCBI Taxonomy" id="68401"/>
    <lineage>
        <taxon>Eukaryota</taxon>
        <taxon>Fungi</taxon>
        <taxon>Fungi incertae sedis</taxon>
        <taxon>Zoopagomycota</taxon>
        <taxon>Kickxellomycotina</taxon>
        <taxon>Kickxellomycetes</taxon>
        <taxon>Kickxellales</taxon>
        <taxon>Kickxellaceae</taxon>
        <taxon>Spiromyces</taxon>
    </lineage>
</organism>
<dbReference type="EMBL" id="JAMZIH010000001">
    <property type="protein sequence ID" value="KAJ1680425.1"/>
    <property type="molecule type" value="Genomic_DNA"/>
</dbReference>
<name>A0ACC1HYJ8_9FUNG</name>